<dbReference type="AlphaFoldDB" id="A0AAJ0B578"/>
<dbReference type="InterPro" id="IPR033646">
    <property type="entry name" value="CLU-central"/>
</dbReference>
<dbReference type="Pfam" id="PF13236">
    <property type="entry name" value="CLU"/>
    <property type="match status" value="1"/>
</dbReference>
<organism evidence="5 6">
    <name type="scientific">Echria macrotheca</name>
    <dbReference type="NCBI Taxonomy" id="438768"/>
    <lineage>
        <taxon>Eukaryota</taxon>
        <taxon>Fungi</taxon>
        <taxon>Dikarya</taxon>
        <taxon>Ascomycota</taxon>
        <taxon>Pezizomycotina</taxon>
        <taxon>Sordariomycetes</taxon>
        <taxon>Sordariomycetidae</taxon>
        <taxon>Sordariales</taxon>
        <taxon>Schizotheciaceae</taxon>
        <taxon>Echria</taxon>
    </lineage>
</organism>
<dbReference type="Pfam" id="PF13424">
    <property type="entry name" value="TPR_12"/>
    <property type="match status" value="1"/>
</dbReference>
<dbReference type="GO" id="GO:0003729">
    <property type="term" value="F:mRNA binding"/>
    <property type="evidence" value="ECO:0007669"/>
    <property type="project" value="TreeGrafter"/>
</dbReference>
<proteinExistence type="predicted"/>
<dbReference type="PROSITE" id="PS50005">
    <property type="entry name" value="TPR"/>
    <property type="match status" value="1"/>
</dbReference>
<evidence type="ECO:0000313" key="5">
    <source>
        <dbReference type="EMBL" id="KAK1751914.1"/>
    </source>
</evidence>
<dbReference type="Pfam" id="PF12807">
    <property type="entry name" value="eIF3_p135"/>
    <property type="match status" value="1"/>
</dbReference>
<dbReference type="InterPro" id="IPR019734">
    <property type="entry name" value="TPR_rpt"/>
</dbReference>
<feature type="repeat" description="TPR" evidence="2">
    <location>
        <begin position="989"/>
        <end position="1022"/>
    </location>
</feature>
<protein>
    <submittedName>
        <fullName evidence="5">Clustered mitochondria-domain-containing protein</fullName>
    </submittedName>
</protein>
<dbReference type="EMBL" id="MU839841">
    <property type="protein sequence ID" value="KAK1751914.1"/>
    <property type="molecule type" value="Genomic_DNA"/>
</dbReference>
<dbReference type="GO" id="GO:0005737">
    <property type="term" value="C:cytoplasm"/>
    <property type="evidence" value="ECO:0007669"/>
    <property type="project" value="TreeGrafter"/>
</dbReference>
<keyword evidence="1" id="KW-0963">Cytoplasm</keyword>
<dbReference type="Proteomes" id="UP001239445">
    <property type="component" value="Unassembled WGS sequence"/>
</dbReference>
<feature type="compositionally biased region" description="Basic and acidic residues" evidence="3">
    <location>
        <begin position="630"/>
        <end position="645"/>
    </location>
</feature>
<dbReference type="SUPFAM" id="SSF48452">
    <property type="entry name" value="TPR-like"/>
    <property type="match status" value="1"/>
</dbReference>
<comment type="caution">
    <text evidence="5">The sequence shown here is derived from an EMBL/GenBank/DDBJ whole genome shotgun (WGS) entry which is preliminary data.</text>
</comment>
<evidence type="ECO:0000256" key="1">
    <source>
        <dbReference type="ARBA" id="ARBA00022490"/>
    </source>
</evidence>
<feature type="compositionally biased region" description="Basic and acidic residues" evidence="3">
    <location>
        <begin position="1214"/>
        <end position="1224"/>
    </location>
</feature>
<accession>A0AAJ0B578</accession>
<dbReference type="InterPro" id="IPR025697">
    <property type="entry name" value="CLU_dom"/>
</dbReference>
<feature type="compositionally biased region" description="Acidic residues" evidence="3">
    <location>
        <begin position="33"/>
        <end position="42"/>
    </location>
</feature>
<dbReference type="PANTHER" id="PTHR12601">
    <property type="entry name" value="EUKARYOTIC TRANSLATION INITIATION FACTOR 3 SUBUNIT EIF-3"/>
    <property type="match status" value="1"/>
</dbReference>
<evidence type="ECO:0000256" key="2">
    <source>
        <dbReference type="PROSITE-ProRule" id="PRU00339"/>
    </source>
</evidence>
<dbReference type="PANTHER" id="PTHR12601:SF6">
    <property type="entry name" value="CLUSTERED MITOCHONDRIA PROTEIN HOMOLOG"/>
    <property type="match status" value="1"/>
</dbReference>
<evidence type="ECO:0000313" key="6">
    <source>
        <dbReference type="Proteomes" id="UP001239445"/>
    </source>
</evidence>
<dbReference type="Pfam" id="PF15044">
    <property type="entry name" value="CLU_N"/>
    <property type="match status" value="1"/>
</dbReference>
<dbReference type="GO" id="GO:0048312">
    <property type="term" value="P:intracellular distribution of mitochondria"/>
    <property type="evidence" value="ECO:0007669"/>
    <property type="project" value="TreeGrafter"/>
</dbReference>
<dbReference type="InterPro" id="IPR028275">
    <property type="entry name" value="CLU_N"/>
</dbReference>
<feature type="domain" description="Clu" evidence="4">
    <location>
        <begin position="327"/>
        <end position="571"/>
    </location>
</feature>
<feature type="region of interest" description="Disordered" evidence="3">
    <location>
        <begin position="1173"/>
        <end position="1261"/>
    </location>
</feature>
<feature type="region of interest" description="Disordered" evidence="3">
    <location>
        <begin position="617"/>
        <end position="646"/>
    </location>
</feature>
<dbReference type="SUPFAM" id="SSF103107">
    <property type="entry name" value="Hypothetical protein c14orf129, hspc210"/>
    <property type="match status" value="1"/>
</dbReference>
<feature type="compositionally biased region" description="Polar residues" evidence="3">
    <location>
        <begin position="881"/>
        <end position="899"/>
    </location>
</feature>
<keyword evidence="2" id="KW-0802">TPR repeat</keyword>
<name>A0AAJ0B578_9PEZI</name>
<feature type="region of interest" description="Disordered" evidence="3">
    <location>
        <begin position="878"/>
        <end position="919"/>
    </location>
</feature>
<sequence length="1261" mass="140313">MAAETPAITSEQKPVDEAPPAQENGTTQPSGDGTEEGAEQVDEAPFTVRIVFPDGDEYLELPVSPLEQIHEIRQSIMEHPIGQPYTCFHLEHGGKRLNDFIQVSDVPDLGDKSKLVVVQDPYTEKEARVHMLRIREIIGAAGNRTDSVYGVLSGISVYDDVVAEAEAASDAKAEIPEYKFEAAPPLSLLLPKEKEPAPKTVDSIELSAWNPPPAHWRLRGHLLYLAISTIDGPRFHITAYAGGFYVNNCTPTKFDPTRKTAPKTIEHHSLIGLLKEISPKFEAAFQQLHEFNGRRDPLTTYPIGNILPVAPWIVPRETSQSLKHEPDCTRQQEPYLLSGVDNTDSLRDWNEEFQSAKELPKDNIQDRVFRERLISKLFADYNEAATRGAVLVARGDVAPLNPTEERDAQIFVYNNVFFSFGADGVGTFTSEGGDEAARVATGKDVLGVKMVNQLDTDGLYTPGTVVVDYLGKRIVGQSIVPGIFKQPEPGENQIRYGAVDGKEQVAADESFAPSFKKLAKSLQVKPHAVWDKDNKRFDLEASVEMKGLLGTDGRKYVLDLYRITPLDIAWMEEEGPDGAEYPHRMTVLRPELVEAIRKQKARDYMAAELARIAANKEKAKEANDAPADTDAEKSDDKKDGDKAAPEESLDMSNFQFALNPDVFSGQVPQTDDEKAEVARDEQEVRDACQYLRDVVMKGLMHELKESDISFPMDGRSLTKLLHRRGINMRYLGHLAKLAKQEDNRLHCFLDLCIREMVSRSFKHVANRYLKSLPVEFAANCCSHLLNCLFRESIFAEHKPAVLYTHGRGDLKALHPDADFSFEDVTPWSIRSAIQDEITRRYRYTLSPIDLEFHVEICKTQLLREIALKLGLQLSDTVRAGSPNTEPNHVQTTDNGQTATGAKKGKNKRGSPSRAPETAAQIGTVVSPDDIINIVPIVKDSAPRSALAEEALEGGRLSIYQGQRKLGEDLLLESLSLHEQIYGLIHPEVAQMYHTLSQVYYQMDQKDAAVELARKAAMVSERTMGVDSAETVLNYLNLSLFLHQRGDSKQALIYARHALDTWKVIYGQGHPDTITTMNNYAVMLQSLKSYHESRLWFEESLKVCNLVYGRSVNSATLHFQLAQALALDNESKKAVDEMRTSFQIFKEKLGENDKNTKEAEHWLEQLTSNAVNIRKQEGRSGTRTRLPGQGFSGGVTGASVEPVMKEVRPTGPDQRNIDDLVREIEASGGGKSHGSSGGSRNKKRTGRANPKRRGSTALRTGA</sequence>
<dbReference type="PROSITE" id="PS51823">
    <property type="entry name" value="CLU"/>
    <property type="match status" value="1"/>
</dbReference>
<evidence type="ECO:0000256" key="3">
    <source>
        <dbReference type="SAM" id="MobiDB-lite"/>
    </source>
</evidence>
<dbReference type="FunFam" id="1.25.40.10:FF:000293">
    <property type="entry name" value="Clustered mitochondria protein homolog"/>
    <property type="match status" value="1"/>
</dbReference>
<dbReference type="InterPro" id="IPR027523">
    <property type="entry name" value="CLU_prot"/>
</dbReference>
<dbReference type="Pfam" id="PF13374">
    <property type="entry name" value="TPR_10"/>
    <property type="match status" value="1"/>
</dbReference>
<reference evidence="5" key="1">
    <citation type="submission" date="2023-06" db="EMBL/GenBank/DDBJ databases">
        <title>Genome-scale phylogeny and comparative genomics of the fungal order Sordariales.</title>
        <authorList>
            <consortium name="Lawrence Berkeley National Laboratory"/>
            <person name="Hensen N."/>
            <person name="Bonometti L."/>
            <person name="Westerberg I."/>
            <person name="Brannstrom I.O."/>
            <person name="Guillou S."/>
            <person name="Cros-Aarteil S."/>
            <person name="Calhoun S."/>
            <person name="Haridas S."/>
            <person name="Kuo A."/>
            <person name="Mondo S."/>
            <person name="Pangilinan J."/>
            <person name="Riley R."/>
            <person name="Labutti K."/>
            <person name="Andreopoulos B."/>
            <person name="Lipzen A."/>
            <person name="Chen C."/>
            <person name="Yanf M."/>
            <person name="Daum C."/>
            <person name="Ng V."/>
            <person name="Clum A."/>
            <person name="Steindorff A."/>
            <person name="Ohm R."/>
            <person name="Martin F."/>
            <person name="Silar P."/>
            <person name="Natvig D."/>
            <person name="Lalanne C."/>
            <person name="Gautier V."/>
            <person name="Ament-Velasquez S.L."/>
            <person name="Kruys A."/>
            <person name="Hutchinson M.I."/>
            <person name="Powell A.J."/>
            <person name="Barry K."/>
            <person name="Miller A.N."/>
            <person name="Grigoriev I.V."/>
            <person name="Debuchy R."/>
            <person name="Gladieux P."/>
            <person name="Thoren M.H."/>
            <person name="Johannesson H."/>
        </authorList>
    </citation>
    <scope>NUCLEOTIDE SEQUENCE</scope>
    <source>
        <strain evidence="5">PSN4</strain>
    </source>
</reference>
<feature type="compositionally biased region" description="Gly residues" evidence="3">
    <location>
        <begin position="1226"/>
        <end position="1236"/>
    </location>
</feature>
<dbReference type="Gene3D" id="1.25.40.10">
    <property type="entry name" value="Tetratricopeptide repeat domain"/>
    <property type="match status" value="2"/>
</dbReference>
<gene>
    <name evidence="5" type="ORF">QBC47DRAFT_391409</name>
</gene>
<evidence type="ECO:0000259" key="4">
    <source>
        <dbReference type="PROSITE" id="PS51823"/>
    </source>
</evidence>
<dbReference type="InterPro" id="IPR011990">
    <property type="entry name" value="TPR-like_helical_dom_sf"/>
</dbReference>
<dbReference type="CDD" id="cd17039">
    <property type="entry name" value="Ubl_ubiquitin_like"/>
    <property type="match status" value="1"/>
</dbReference>
<feature type="compositionally biased region" description="Basic residues" evidence="3">
    <location>
        <begin position="1239"/>
        <end position="1253"/>
    </location>
</feature>
<dbReference type="InterPro" id="IPR023231">
    <property type="entry name" value="GSKIP_dom_sf"/>
</dbReference>
<dbReference type="CDD" id="cd15466">
    <property type="entry name" value="CLU-central"/>
    <property type="match status" value="1"/>
</dbReference>
<feature type="region of interest" description="Disordered" evidence="3">
    <location>
        <begin position="1"/>
        <end position="45"/>
    </location>
</feature>
<keyword evidence="6" id="KW-1185">Reference proteome</keyword>